<keyword evidence="8" id="KW-1185">Reference proteome</keyword>
<dbReference type="EMBL" id="QHKO01000002">
    <property type="protein sequence ID" value="RAL23847.1"/>
    <property type="molecule type" value="Genomic_DNA"/>
</dbReference>
<dbReference type="InterPro" id="IPR012336">
    <property type="entry name" value="Thioredoxin-like_fold"/>
</dbReference>
<evidence type="ECO:0000256" key="1">
    <source>
        <dbReference type="ARBA" id="ARBA00005791"/>
    </source>
</evidence>
<dbReference type="PROSITE" id="PS51352">
    <property type="entry name" value="THIOREDOXIN_2"/>
    <property type="match status" value="1"/>
</dbReference>
<evidence type="ECO:0000313" key="8">
    <source>
        <dbReference type="Proteomes" id="UP000249169"/>
    </source>
</evidence>
<dbReference type="SUPFAM" id="SSF52833">
    <property type="entry name" value="Thioredoxin-like"/>
    <property type="match status" value="2"/>
</dbReference>
<proteinExistence type="inferred from homology"/>
<reference evidence="7 8" key="1">
    <citation type="submission" date="2018-05" db="EMBL/GenBank/DDBJ databases">
        <title>Lujinxingia marina gen. nov. sp. nov., a new facultative anaerobic member of the class Deltaproteobacteria, and proposal of Lujinxingaceae fam. nov.</title>
        <authorList>
            <person name="Li C.-M."/>
        </authorList>
    </citation>
    <scope>NUCLEOTIDE SEQUENCE [LARGE SCALE GENOMIC DNA]</scope>
    <source>
        <strain evidence="7 8">B210</strain>
    </source>
</reference>
<dbReference type="PANTHER" id="PTHR13887">
    <property type="entry name" value="GLUTATHIONE S-TRANSFERASE KAPPA"/>
    <property type="match status" value="1"/>
</dbReference>
<evidence type="ECO:0000256" key="4">
    <source>
        <dbReference type="ARBA" id="ARBA00023157"/>
    </source>
</evidence>
<evidence type="ECO:0000259" key="6">
    <source>
        <dbReference type="PROSITE" id="PS51352"/>
    </source>
</evidence>
<keyword evidence="5" id="KW-0676">Redox-active center</keyword>
<organism evidence="7 8">
    <name type="scientific">Lujinxingia litoralis</name>
    <dbReference type="NCBI Taxonomy" id="2211119"/>
    <lineage>
        <taxon>Bacteria</taxon>
        <taxon>Deltaproteobacteria</taxon>
        <taxon>Bradymonadales</taxon>
        <taxon>Lujinxingiaceae</taxon>
        <taxon>Lujinxingia</taxon>
    </lineage>
</organism>
<gene>
    <name evidence="7" type="ORF">DL240_06755</name>
</gene>
<evidence type="ECO:0000256" key="3">
    <source>
        <dbReference type="ARBA" id="ARBA00023002"/>
    </source>
</evidence>
<dbReference type="AlphaFoldDB" id="A0A328CCF0"/>
<comment type="similarity">
    <text evidence="1">Belongs to the thioredoxin family. DsbA subfamily.</text>
</comment>
<dbReference type="GO" id="GO:0016491">
    <property type="term" value="F:oxidoreductase activity"/>
    <property type="evidence" value="ECO:0007669"/>
    <property type="project" value="UniProtKB-KW"/>
</dbReference>
<name>A0A328CCF0_9DELT</name>
<evidence type="ECO:0000256" key="5">
    <source>
        <dbReference type="ARBA" id="ARBA00023284"/>
    </source>
</evidence>
<comment type="caution">
    <text evidence="7">The sequence shown here is derived from an EMBL/GenBank/DDBJ whole genome shotgun (WGS) entry which is preliminary data.</text>
</comment>
<dbReference type="Pfam" id="PF13462">
    <property type="entry name" value="Thioredoxin_4"/>
    <property type="match status" value="2"/>
</dbReference>
<accession>A0A328CCF0</accession>
<keyword evidence="3" id="KW-0560">Oxidoreductase</keyword>
<dbReference type="InterPro" id="IPR013766">
    <property type="entry name" value="Thioredoxin_domain"/>
</dbReference>
<sequence length="499" mass="54685">MAQASEHKMMKRAYVGVLSAVVVLTSACATSGGSVEELSSAQCVSAQGQRFLTYCASPQAAEQARRNQVLERARLAGESIDALIPLPTDGAPVWGVASAPVTVQVFADLRCASCARGHEMLKQMMAERQGVRVLYRHWPPGEDRELRGAQAGLLAAESQGKFWEFLGEVYAAPQDLSARRLEAIALRLGLDVERWREDRDGEYRAQVIARDRAIGERVGVEGTPTYFVNGRRVVGLVSAEEWMAVVDQESAASEALLKAGVAAESVSWRRTLENYQPVDWEAVAEVEQEAAEDEFEVAWIPVGESPVAGAAAEDARVTVVVFSDFQCGFCNQARGTWDALVEHYGERGLRLVYKHYPLPMHPRAAHAAAASVVVEDGGDFWAMHDLLFESREDLSDERLEAMARQAGYRGEDLYARMRSDEVTARIQADVNAGYAAGVRGTPTFFINGIKLVGAWSLEELAPLIEDQLELAGVLSELAEARGEELYRALVEVNQEPAER</sequence>
<dbReference type="Gene3D" id="3.40.30.10">
    <property type="entry name" value="Glutaredoxin"/>
    <property type="match status" value="2"/>
</dbReference>
<evidence type="ECO:0000256" key="2">
    <source>
        <dbReference type="ARBA" id="ARBA00022729"/>
    </source>
</evidence>
<keyword evidence="2" id="KW-0732">Signal</keyword>
<feature type="domain" description="Thioredoxin" evidence="6">
    <location>
        <begin position="286"/>
        <end position="469"/>
    </location>
</feature>
<dbReference type="Proteomes" id="UP000249169">
    <property type="component" value="Unassembled WGS sequence"/>
</dbReference>
<dbReference type="InterPro" id="IPR036249">
    <property type="entry name" value="Thioredoxin-like_sf"/>
</dbReference>
<dbReference type="PANTHER" id="PTHR13887:SF14">
    <property type="entry name" value="DISULFIDE BOND FORMATION PROTEIN D"/>
    <property type="match status" value="1"/>
</dbReference>
<keyword evidence="4" id="KW-1015">Disulfide bond</keyword>
<evidence type="ECO:0000313" key="7">
    <source>
        <dbReference type="EMBL" id="RAL23847.1"/>
    </source>
</evidence>
<protein>
    <recommendedName>
        <fullName evidence="6">Thioredoxin domain-containing protein</fullName>
    </recommendedName>
</protein>